<sequence length="42" mass="4807">REQDKGKQKELPESSSDSDELEVEKASNKKKNYLVVVEDKAK</sequence>
<proteinExistence type="predicted"/>
<gene>
    <name evidence="1" type="ORF">RPERSI_LOCUS31910</name>
</gene>
<comment type="caution">
    <text evidence="1">The sequence shown here is derived from an EMBL/GenBank/DDBJ whole genome shotgun (WGS) entry which is preliminary data.</text>
</comment>
<accession>A0ACA9SL45</accession>
<name>A0ACA9SL45_9GLOM</name>
<dbReference type="EMBL" id="CAJVQC010130598">
    <property type="protein sequence ID" value="CAG8841509.1"/>
    <property type="molecule type" value="Genomic_DNA"/>
</dbReference>
<evidence type="ECO:0000313" key="1">
    <source>
        <dbReference type="EMBL" id="CAG8841509.1"/>
    </source>
</evidence>
<protein>
    <submittedName>
        <fullName evidence="1">7614_t:CDS:1</fullName>
    </submittedName>
</protein>
<evidence type="ECO:0000313" key="2">
    <source>
        <dbReference type="Proteomes" id="UP000789920"/>
    </source>
</evidence>
<organism evidence="1 2">
    <name type="scientific">Racocetra persica</name>
    <dbReference type="NCBI Taxonomy" id="160502"/>
    <lineage>
        <taxon>Eukaryota</taxon>
        <taxon>Fungi</taxon>
        <taxon>Fungi incertae sedis</taxon>
        <taxon>Mucoromycota</taxon>
        <taxon>Glomeromycotina</taxon>
        <taxon>Glomeromycetes</taxon>
        <taxon>Diversisporales</taxon>
        <taxon>Gigasporaceae</taxon>
        <taxon>Racocetra</taxon>
    </lineage>
</organism>
<reference evidence="1" key="1">
    <citation type="submission" date="2021-06" db="EMBL/GenBank/DDBJ databases">
        <authorList>
            <person name="Kallberg Y."/>
            <person name="Tangrot J."/>
            <person name="Rosling A."/>
        </authorList>
    </citation>
    <scope>NUCLEOTIDE SEQUENCE</scope>
    <source>
        <strain evidence="1">MA461A</strain>
    </source>
</reference>
<feature type="non-terminal residue" evidence="1">
    <location>
        <position position="42"/>
    </location>
</feature>
<dbReference type="Proteomes" id="UP000789920">
    <property type="component" value="Unassembled WGS sequence"/>
</dbReference>
<keyword evidence="2" id="KW-1185">Reference proteome</keyword>
<feature type="non-terminal residue" evidence="1">
    <location>
        <position position="1"/>
    </location>
</feature>